<comment type="caution">
    <text evidence="1">The sequence shown here is derived from an EMBL/GenBank/DDBJ whole genome shotgun (WGS) entry which is preliminary data.</text>
</comment>
<reference evidence="1" key="1">
    <citation type="journal article" date="2015" name="Nature">
        <title>Complex archaea that bridge the gap between prokaryotes and eukaryotes.</title>
        <authorList>
            <person name="Spang A."/>
            <person name="Saw J.H."/>
            <person name="Jorgensen S.L."/>
            <person name="Zaremba-Niedzwiedzka K."/>
            <person name="Martijn J."/>
            <person name="Lind A.E."/>
            <person name="van Eijk R."/>
            <person name="Schleper C."/>
            <person name="Guy L."/>
            <person name="Ettema T.J."/>
        </authorList>
    </citation>
    <scope>NUCLEOTIDE SEQUENCE</scope>
</reference>
<sequence>MPSDYFEGIDEDALLEIDDTGEQALLARIPLQSGSSKKALYLSYRATGFPVRQACALTEIDLPKLHKWRKQDPQFKKFEDEQLDFLQQNVAGDVIRLEFLRNFRMILKKDMRVIRKALFEPDELSDHEEKYFFLIRKHYTANDLLSLEKAVAPEKHRELVNINLTWGQGITVGDVQDPDAHPEIEATVTEYKELQTG</sequence>
<evidence type="ECO:0000313" key="1">
    <source>
        <dbReference type="EMBL" id="KKM05211.1"/>
    </source>
</evidence>
<name>A0A0F9JHF5_9ZZZZ</name>
<proteinExistence type="predicted"/>
<dbReference type="AlphaFoldDB" id="A0A0F9JHF5"/>
<organism evidence="1">
    <name type="scientific">marine sediment metagenome</name>
    <dbReference type="NCBI Taxonomy" id="412755"/>
    <lineage>
        <taxon>unclassified sequences</taxon>
        <taxon>metagenomes</taxon>
        <taxon>ecological metagenomes</taxon>
    </lineage>
</organism>
<protein>
    <submittedName>
        <fullName evidence="1">Uncharacterized protein</fullName>
    </submittedName>
</protein>
<accession>A0A0F9JHF5</accession>
<gene>
    <name evidence="1" type="ORF">LCGC14_1756430</name>
</gene>
<dbReference type="EMBL" id="LAZR01016273">
    <property type="protein sequence ID" value="KKM05211.1"/>
    <property type="molecule type" value="Genomic_DNA"/>
</dbReference>